<evidence type="ECO:0000256" key="7">
    <source>
        <dbReference type="ARBA" id="ARBA00022982"/>
    </source>
</evidence>
<keyword evidence="3" id="KW-0813">Transport</keyword>
<feature type="domain" description="Cytochrome b561" evidence="14">
    <location>
        <begin position="83"/>
        <end position="277"/>
    </location>
</feature>
<feature type="transmembrane region" description="Helical" evidence="13">
    <location>
        <begin position="256"/>
        <end position="278"/>
    </location>
</feature>
<dbReference type="STRING" id="7232.A0A484BAA1"/>
<feature type="transmembrane region" description="Helical" evidence="13">
    <location>
        <begin position="185"/>
        <end position="209"/>
    </location>
</feature>
<dbReference type="OMA" id="SGHEAQN"/>
<evidence type="ECO:0000256" key="3">
    <source>
        <dbReference type="ARBA" id="ARBA00022448"/>
    </source>
</evidence>
<gene>
    <name evidence="15" type="ORF">AWZ03_008387</name>
</gene>
<dbReference type="GO" id="GO:0046872">
    <property type="term" value="F:metal ion binding"/>
    <property type="evidence" value="ECO:0007669"/>
    <property type="project" value="UniProtKB-KW"/>
</dbReference>
<evidence type="ECO:0000256" key="11">
    <source>
        <dbReference type="ARBA" id="ARBA00024225"/>
    </source>
</evidence>
<evidence type="ECO:0000259" key="14">
    <source>
        <dbReference type="PROSITE" id="PS50939"/>
    </source>
</evidence>
<dbReference type="Proteomes" id="UP000295192">
    <property type="component" value="Unassembled WGS sequence"/>
</dbReference>
<proteinExistence type="predicted"/>
<dbReference type="GO" id="GO:0140571">
    <property type="term" value="F:transmembrane ascorbate ferrireductase activity"/>
    <property type="evidence" value="ECO:0007669"/>
    <property type="project" value="UniProtKB-EC"/>
</dbReference>
<evidence type="ECO:0000256" key="8">
    <source>
        <dbReference type="ARBA" id="ARBA00022989"/>
    </source>
</evidence>
<evidence type="ECO:0000256" key="4">
    <source>
        <dbReference type="ARBA" id="ARBA00022617"/>
    </source>
</evidence>
<evidence type="ECO:0000256" key="13">
    <source>
        <dbReference type="SAM" id="Phobius"/>
    </source>
</evidence>
<protein>
    <recommendedName>
        <fullName evidence="11">ascorbate ferrireductase (transmembrane)</fullName>
        <ecNumber evidence="11">7.2.1.3</ecNumber>
    </recommendedName>
</protein>
<dbReference type="CDD" id="cd08554">
    <property type="entry name" value="Cyt_b561"/>
    <property type="match status" value="1"/>
</dbReference>
<keyword evidence="7" id="KW-0249">Electron transport</keyword>
<dbReference type="EC" id="7.2.1.3" evidence="11"/>
<dbReference type="InterPro" id="IPR045150">
    <property type="entry name" value="CYB561D1/2"/>
</dbReference>
<dbReference type="SMART" id="SM00665">
    <property type="entry name" value="B561"/>
    <property type="match status" value="1"/>
</dbReference>
<keyword evidence="10 13" id="KW-0472">Membrane</keyword>
<keyword evidence="5 13" id="KW-0812">Transmembrane</keyword>
<keyword evidence="6" id="KW-0479">Metal-binding</keyword>
<evidence type="ECO:0000256" key="9">
    <source>
        <dbReference type="ARBA" id="ARBA00023004"/>
    </source>
</evidence>
<accession>A0A484BAA1</accession>
<dbReference type="GO" id="GO:0140575">
    <property type="term" value="F:transmembrane monodehydroascorbate reductase activity"/>
    <property type="evidence" value="ECO:0007669"/>
    <property type="project" value="InterPro"/>
</dbReference>
<feature type="region of interest" description="Disordered" evidence="12">
    <location>
        <begin position="26"/>
        <end position="69"/>
    </location>
</feature>
<evidence type="ECO:0000256" key="5">
    <source>
        <dbReference type="ARBA" id="ARBA00022692"/>
    </source>
</evidence>
<comment type="caution">
    <text evidence="15">The sequence shown here is derived from an EMBL/GenBank/DDBJ whole genome shotgun (WGS) entry which is preliminary data.</text>
</comment>
<organism evidence="15 16">
    <name type="scientific">Drosophila navojoa</name>
    <name type="common">Fruit fly</name>
    <dbReference type="NCBI Taxonomy" id="7232"/>
    <lineage>
        <taxon>Eukaryota</taxon>
        <taxon>Metazoa</taxon>
        <taxon>Ecdysozoa</taxon>
        <taxon>Arthropoda</taxon>
        <taxon>Hexapoda</taxon>
        <taxon>Insecta</taxon>
        <taxon>Pterygota</taxon>
        <taxon>Neoptera</taxon>
        <taxon>Endopterygota</taxon>
        <taxon>Diptera</taxon>
        <taxon>Brachycera</taxon>
        <taxon>Muscomorpha</taxon>
        <taxon>Ephydroidea</taxon>
        <taxon>Drosophilidae</taxon>
        <taxon>Drosophila</taxon>
    </lineage>
</organism>
<dbReference type="Pfam" id="PF03188">
    <property type="entry name" value="Cytochrom_B561"/>
    <property type="match status" value="1"/>
</dbReference>
<evidence type="ECO:0000256" key="12">
    <source>
        <dbReference type="SAM" id="MobiDB-lite"/>
    </source>
</evidence>
<dbReference type="InterPro" id="IPR006593">
    <property type="entry name" value="Cyt_b561/ferric_Rdtase_TM"/>
</dbReference>
<name>A0A484BAA1_DRONA</name>
<comment type="subcellular location">
    <subcellularLocation>
        <location evidence="2">Membrane</location>
        <topology evidence="2">Multi-pass membrane protein</topology>
    </subcellularLocation>
</comment>
<dbReference type="EMBL" id="LSRL02000083">
    <property type="protein sequence ID" value="TDG45232.1"/>
    <property type="molecule type" value="Genomic_DNA"/>
</dbReference>
<dbReference type="PANTHER" id="PTHR15422">
    <property type="entry name" value="OS05G0565100 PROTEIN"/>
    <property type="match status" value="1"/>
</dbReference>
<feature type="transmembrane region" description="Helical" evidence="13">
    <location>
        <begin position="82"/>
        <end position="101"/>
    </location>
</feature>
<sequence>MTEHLPPVISSTQKVIDYGSTARADPATNLLSQSPPTAPSARAQRSPAFVDLSESSGGHRYSRMSHKLPLSETEQPLQRLEYSLNVLNQMCIGFVTIYMSYLTLQTGLAGTGLHAWLVTIGFSFFMAEGVMVHYGGNVLTNSYKRSTKTTIHWVLLTLGGGCGAAGALIKMIQKGFMLQSVHGRLGITAFILCLLAMSSGLAALCSARVKKVITPLLNKTLHNFLGFACFVIALVTQYYGYETGYFKSRTKADFQILMKCITLISLVLSSYGPMKGLYHRIKSISRQF</sequence>
<comment type="cofactor">
    <cofactor evidence="1">
        <name>heme b</name>
        <dbReference type="ChEBI" id="CHEBI:60344"/>
    </cofactor>
</comment>
<feature type="transmembrane region" description="Helical" evidence="13">
    <location>
        <begin position="113"/>
        <end position="132"/>
    </location>
</feature>
<evidence type="ECO:0000313" key="16">
    <source>
        <dbReference type="Proteomes" id="UP000295192"/>
    </source>
</evidence>
<keyword evidence="8 13" id="KW-1133">Transmembrane helix</keyword>
<dbReference type="PROSITE" id="PS50939">
    <property type="entry name" value="CYTOCHROME_B561"/>
    <property type="match status" value="1"/>
</dbReference>
<reference evidence="15 16" key="1">
    <citation type="journal article" date="2019" name="J. Hered.">
        <title>An Improved Genome Assembly for Drosophila navojoa, the Basal Species in the mojavensis Cluster.</title>
        <authorList>
            <person name="Vanderlinde T."/>
            <person name="Dupim E.G."/>
            <person name="Nazario-Yepiz N.O."/>
            <person name="Carvalho A.B."/>
        </authorList>
    </citation>
    <scope>NUCLEOTIDE SEQUENCE [LARGE SCALE GENOMIC DNA]</scope>
    <source>
        <strain evidence="15">Navoj_Jal97</strain>
        <tissue evidence="15">Whole organism</tissue>
    </source>
</reference>
<dbReference type="GO" id="GO:0016020">
    <property type="term" value="C:membrane"/>
    <property type="evidence" value="ECO:0007669"/>
    <property type="project" value="UniProtKB-SubCell"/>
</dbReference>
<evidence type="ECO:0000256" key="2">
    <source>
        <dbReference type="ARBA" id="ARBA00004141"/>
    </source>
</evidence>
<evidence type="ECO:0000256" key="10">
    <source>
        <dbReference type="ARBA" id="ARBA00023136"/>
    </source>
</evidence>
<dbReference type="PANTHER" id="PTHR15422:SF43">
    <property type="entry name" value="ASCORBATE FERRIREDUCTASE (TRANSMEMBRANE)"/>
    <property type="match status" value="1"/>
</dbReference>
<dbReference type="Gene3D" id="1.20.120.1770">
    <property type="match status" value="1"/>
</dbReference>
<evidence type="ECO:0000313" key="15">
    <source>
        <dbReference type="EMBL" id="TDG45232.1"/>
    </source>
</evidence>
<feature type="transmembrane region" description="Helical" evidence="13">
    <location>
        <begin position="153"/>
        <end position="173"/>
    </location>
</feature>
<evidence type="ECO:0000256" key="6">
    <source>
        <dbReference type="ARBA" id="ARBA00022723"/>
    </source>
</evidence>
<dbReference type="OrthoDB" id="432881at2759"/>
<evidence type="ECO:0000256" key="1">
    <source>
        <dbReference type="ARBA" id="ARBA00001970"/>
    </source>
</evidence>
<dbReference type="AlphaFoldDB" id="A0A484BAA1"/>
<keyword evidence="4" id="KW-0349">Heme</keyword>
<keyword evidence="9" id="KW-0408">Iron</keyword>
<keyword evidence="16" id="KW-1185">Reference proteome</keyword>
<feature type="transmembrane region" description="Helical" evidence="13">
    <location>
        <begin position="221"/>
        <end position="241"/>
    </location>
</feature>